<evidence type="ECO:0000313" key="3">
    <source>
        <dbReference type="EMBL" id="KAK5964954.1"/>
    </source>
</evidence>
<keyword evidence="2" id="KW-0732">Signal</keyword>
<accession>A0AAN8IU24</accession>
<evidence type="ECO:0000256" key="1">
    <source>
        <dbReference type="SAM" id="MobiDB-lite"/>
    </source>
</evidence>
<dbReference type="Proteomes" id="UP001331761">
    <property type="component" value="Unassembled WGS sequence"/>
</dbReference>
<feature type="chain" id="PRO_5043009457" evidence="2">
    <location>
        <begin position="23"/>
        <end position="155"/>
    </location>
</feature>
<feature type="signal peptide" evidence="2">
    <location>
        <begin position="1"/>
        <end position="22"/>
    </location>
</feature>
<dbReference type="EMBL" id="WIXE01025170">
    <property type="protein sequence ID" value="KAK5964954.1"/>
    <property type="molecule type" value="Genomic_DNA"/>
</dbReference>
<organism evidence="3 4">
    <name type="scientific">Trichostrongylus colubriformis</name>
    <name type="common">Black scour worm</name>
    <dbReference type="NCBI Taxonomy" id="6319"/>
    <lineage>
        <taxon>Eukaryota</taxon>
        <taxon>Metazoa</taxon>
        <taxon>Ecdysozoa</taxon>
        <taxon>Nematoda</taxon>
        <taxon>Chromadorea</taxon>
        <taxon>Rhabditida</taxon>
        <taxon>Rhabditina</taxon>
        <taxon>Rhabditomorpha</taxon>
        <taxon>Strongyloidea</taxon>
        <taxon>Trichostrongylidae</taxon>
        <taxon>Trichostrongylus</taxon>
    </lineage>
</organism>
<evidence type="ECO:0000256" key="2">
    <source>
        <dbReference type="SAM" id="SignalP"/>
    </source>
</evidence>
<feature type="compositionally biased region" description="Pro residues" evidence="1">
    <location>
        <begin position="124"/>
        <end position="155"/>
    </location>
</feature>
<feature type="non-terminal residue" evidence="3">
    <location>
        <position position="155"/>
    </location>
</feature>
<reference evidence="3 4" key="1">
    <citation type="submission" date="2019-10" db="EMBL/GenBank/DDBJ databases">
        <title>Assembly and Annotation for the nematode Trichostrongylus colubriformis.</title>
        <authorList>
            <person name="Martin J."/>
        </authorList>
    </citation>
    <scope>NUCLEOTIDE SEQUENCE [LARGE SCALE GENOMIC DNA]</scope>
    <source>
        <strain evidence="3">G859</strain>
        <tissue evidence="3">Whole worm</tissue>
    </source>
</reference>
<feature type="compositionally biased region" description="Polar residues" evidence="1">
    <location>
        <begin position="36"/>
        <end position="48"/>
    </location>
</feature>
<keyword evidence="4" id="KW-1185">Reference proteome</keyword>
<protein>
    <submittedName>
        <fullName evidence="3">Uncharacterized protein</fullName>
    </submittedName>
</protein>
<gene>
    <name evidence="3" type="ORF">GCK32_012062</name>
</gene>
<evidence type="ECO:0000313" key="4">
    <source>
        <dbReference type="Proteomes" id="UP001331761"/>
    </source>
</evidence>
<dbReference type="AlphaFoldDB" id="A0AAN8IU24"/>
<sequence length="155" mass="15929">MYRYTLVAIAVFIAASADSTSSQEDIEVEFKATTPPVASSNWSSYESAQRNDTKKSTQKSPREPQLIGSRGVSKAVPWPSNGGYGSGAPNDTPYGGSYGAAGYGWKIPGLEGPFGGPDQNGVPYGPPIPMGPGPYEPQVPPGPGPYGPPGPPGSG</sequence>
<comment type="caution">
    <text evidence="3">The sequence shown here is derived from an EMBL/GenBank/DDBJ whole genome shotgun (WGS) entry which is preliminary data.</text>
</comment>
<feature type="region of interest" description="Disordered" evidence="1">
    <location>
        <begin position="31"/>
        <end position="155"/>
    </location>
</feature>
<name>A0AAN8IU24_TRICO</name>
<proteinExistence type="predicted"/>